<reference evidence="2" key="1">
    <citation type="submission" date="2022-03" db="EMBL/GenBank/DDBJ databases">
        <authorList>
            <person name="Tunstrom K."/>
        </authorList>
    </citation>
    <scope>NUCLEOTIDE SEQUENCE</scope>
</reference>
<dbReference type="EMBL" id="CAKOGL010000028">
    <property type="protein sequence ID" value="CAH2105674.1"/>
    <property type="molecule type" value="Genomic_DNA"/>
</dbReference>
<sequence length="239" mass="27654">MNKKYLSETILNASIYKSAEPELYYYDDRIQHKSIPVSSTMSKSLKALNTYVKKNIFYDESEEQQEVKNDSAYFSKESSPNYSVSKCDSDNIKSNIFENKEDNLTLPLRNRTSINSDQTTLTDDYKFNKLLENTIINQKNETNPESQLSLSNENKESTLPVAPKRTASFSSKTGKKVLYENGNLKNNDEFLCNVTLRNKTNSLNLQNNNRHTVHDVTEWVNRTDIYPDVYAPLPYSKYF</sequence>
<dbReference type="AlphaFoldDB" id="A0AAU9V296"/>
<comment type="caution">
    <text evidence="2">The sequence shown here is derived from an EMBL/GenBank/DDBJ whole genome shotgun (WGS) entry which is preliminary data.</text>
</comment>
<evidence type="ECO:0000256" key="1">
    <source>
        <dbReference type="SAM" id="MobiDB-lite"/>
    </source>
</evidence>
<evidence type="ECO:0000313" key="2">
    <source>
        <dbReference type="EMBL" id="CAH2105674.1"/>
    </source>
</evidence>
<gene>
    <name evidence="2" type="ORF">EEDITHA_LOCUS19904</name>
</gene>
<feature type="region of interest" description="Disordered" evidence="1">
    <location>
        <begin position="138"/>
        <end position="160"/>
    </location>
</feature>
<keyword evidence="3" id="KW-1185">Reference proteome</keyword>
<accession>A0AAU9V296</accession>
<dbReference type="Proteomes" id="UP001153954">
    <property type="component" value="Unassembled WGS sequence"/>
</dbReference>
<name>A0AAU9V296_EUPED</name>
<organism evidence="2 3">
    <name type="scientific">Euphydryas editha</name>
    <name type="common">Edith's checkerspot</name>
    <dbReference type="NCBI Taxonomy" id="104508"/>
    <lineage>
        <taxon>Eukaryota</taxon>
        <taxon>Metazoa</taxon>
        <taxon>Ecdysozoa</taxon>
        <taxon>Arthropoda</taxon>
        <taxon>Hexapoda</taxon>
        <taxon>Insecta</taxon>
        <taxon>Pterygota</taxon>
        <taxon>Neoptera</taxon>
        <taxon>Endopterygota</taxon>
        <taxon>Lepidoptera</taxon>
        <taxon>Glossata</taxon>
        <taxon>Ditrysia</taxon>
        <taxon>Papilionoidea</taxon>
        <taxon>Nymphalidae</taxon>
        <taxon>Nymphalinae</taxon>
        <taxon>Euphydryas</taxon>
    </lineage>
</organism>
<proteinExistence type="predicted"/>
<evidence type="ECO:0008006" key="4">
    <source>
        <dbReference type="Google" id="ProtNLM"/>
    </source>
</evidence>
<feature type="compositionally biased region" description="Polar residues" evidence="1">
    <location>
        <begin position="138"/>
        <end position="152"/>
    </location>
</feature>
<evidence type="ECO:0000313" key="3">
    <source>
        <dbReference type="Proteomes" id="UP001153954"/>
    </source>
</evidence>
<protein>
    <recommendedName>
        <fullName evidence="4">Exophilin 5</fullName>
    </recommendedName>
</protein>